<dbReference type="KEGG" id="cid:P73_3272"/>
<dbReference type="Pfam" id="PF01738">
    <property type="entry name" value="DLH"/>
    <property type="match status" value="1"/>
</dbReference>
<proteinExistence type="predicted"/>
<dbReference type="OrthoDB" id="9787933at2"/>
<gene>
    <name evidence="2" type="ORF">P73_3272</name>
</gene>
<dbReference type="SUPFAM" id="SSF53474">
    <property type="entry name" value="alpha/beta-Hydrolases"/>
    <property type="match status" value="1"/>
</dbReference>
<keyword evidence="2" id="KW-0378">Hydrolase</keyword>
<dbReference type="PANTHER" id="PTHR22946:SF0">
    <property type="entry name" value="DIENELACTONE HYDROLASE DOMAIN-CONTAINING PROTEIN"/>
    <property type="match status" value="1"/>
</dbReference>
<dbReference type="HOGENOM" id="CLU_054590_3_1_5"/>
<evidence type="ECO:0000313" key="2">
    <source>
        <dbReference type="EMBL" id="AJE47987.1"/>
    </source>
</evidence>
<dbReference type="InterPro" id="IPR029058">
    <property type="entry name" value="AB_hydrolase_fold"/>
</dbReference>
<dbReference type="Proteomes" id="UP000031521">
    <property type="component" value="Chromosome"/>
</dbReference>
<organism evidence="2 3">
    <name type="scientific">Celeribacter indicus</name>
    <dbReference type="NCBI Taxonomy" id="1208324"/>
    <lineage>
        <taxon>Bacteria</taxon>
        <taxon>Pseudomonadati</taxon>
        <taxon>Pseudomonadota</taxon>
        <taxon>Alphaproteobacteria</taxon>
        <taxon>Rhodobacterales</taxon>
        <taxon>Roseobacteraceae</taxon>
        <taxon>Celeribacter</taxon>
    </lineage>
</organism>
<dbReference type="InterPro" id="IPR050261">
    <property type="entry name" value="FrsA_esterase"/>
</dbReference>
<dbReference type="STRING" id="1208324.P73_3272"/>
<protein>
    <submittedName>
        <fullName evidence="2">Dienelactone hydrolase family protein</fullName>
    </submittedName>
</protein>
<name>A0A0B5E6N7_9RHOB</name>
<sequence length="240" mass="25298">MNLQSKDIAYDGPGGPFIGKLHWDADLEGPRPGVIVSPAFRGRSAFEDQRAEDLAALGYVGFVMDYYGGGRTTESAEEAHAAKDRLDADRPALAARMEAALGALKSEPLVDPARTAAMGFCFGGKSVLDLARQGAELCGIVSFHGILDRAPTAPDVPIRAAVLVCHGWDDPLAPPHSVTELGEELTARATDWQIHAYGHTGHGFTNPAAKAGAQPGFGYAPAAAARSWRTTVDFLGGLFD</sequence>
<dbReference type="Gene3D" id="3.40.50.1820">
    <property type="entry name" value="alpha/beta hydrolase"/>
    <property type="match status" value="1"/>
</dbReference>
<evidence type="ECO:0000313" key="3">
    <source>
        <dbReference type="Proteomes" id="UP000031521"/>
    </source>
</evidence>
<keyword evidence="3" id="KW-1185">Reference proteome</keyword>
<dbReference type="AlphaFoldDB" id="A0A0B5E6N7"/>
<evidence type="ECO:0000259" key="1">
    <source>
        <dbReference type="Pfam" id="PF01738"/>
    </source>
</evidence>
<dbReference type="RefSeq" id="WP_052453358.1">
    <property type="nucleotide sequence ID" value="NZ_CP004393.1"/>
</dbReference>
<accession>A0A0B5E6N7</accession>
<feature type="domain" description="Dienelactone hydrolase" evidence="1">
    <location>
        <begin position="30"/>
        <end position="236"/>
    </location>
</feature>
<reference evidence="2 3" key="1">
    <citation type="journal article" date="2014" name="Int. J. Syst. Evol. Microbiol.">
        <title>Celeribacter indicus sp. nov., a polycyclic aromatic hydrocarbon-degrading bacterium from deep-sea sediment and reclassification of Huaishuia halophila as Celeribacter halophilus comb. nov.</title>
        <authorList>
            <person name="Lai Q."/>
            <person name="Cao J."/>
            <person name="Yuan J."/>
            <person name="Li F."/>
            <person name="Shao Z."/>
        </authorList>
    </citation>
    <scope>NUCLEOTIDE SEQUENCE [LARGE SCALE GENOMIC DNA]</scope>
    <source>
        <strain evidence="2">P73</strain>
    </source>
</reference>
<dbReference type="GO" id="GO:0016787">
    <property type="term" value="F:hydrolase activity"/>
    <property type="evidence" value="ECO:0007669"/>
    <property type="project" value="UniProtKB-KW"/>
</dbReference>
<dbReference type="PANTHER" id="PTHR22946">
    <property type="entry name" value="DIENELACTONE HYDROLASE DOMAIN-CONTAINING PROTEIN-RELATED"/>
    <property type="match status" value="1"/>
</dbReference>
<dbReference type="InterPro" id="IPR002925">
    <property type="entry name" value="Dienelactn_hydro"/>
</dbReference>
<dbReference type="EMBL" id="CP004393">
    <property type="protein sequence ID" value="AJE47987.1"/>
    <property type="molecule type" value="Genomic_DNA"/>
</dbReference>